<accession>A0A507C5E0</accession>
<evidence type="ECO:0000259" key="2">
    <source>
        <dbReference type="Pfam" id="PF02492"/>
    </source>
</evidence>
<dbReference type="GO" id="GO:0005737">
    <property type="term" value="C:cytoplasm"/>
    <property type="evidence" value="ECO:0007669"/>
    <property type="project" value="TreeGrafter"/>
</dbReference>
<gene>
    <name evidence="3" type="ORF">SmJEL517_g02948</name>
</gene>
<organism evidence="3 4">
    <name type="scientific">Synchytrium microbalum</name>
    <dbReference type="NCBI Taxonomy" id="1806994"/>
    <lineage>
        <taxon>Eukaryota</taxon>
        <taxon>Fungi</taxon>
        <taxon>Fungi incertae sedis</taxon>
        <taxon>Chytridiomycota</taxon>
        <taxon>Chytridiomycota incertae sedis</taxon>
        <taxon>Chytridiomycetes</taxon>
        <taxon>Synchytriales</taxon>
        <taxon>Synchytriaceae</taxon>
        <taxon>Synchytrium</taxon>
    </lineage>
</organism>
<protein>
    <recommendedName>
        <fullName evidence="2">CobW/HypB/UreG nucleotide-binding domain-containing protein</fullName>
    </recommendedName>
</protein>
<dbReference type="Gene3D" id="3.40.50.300">
    <property type="entry name" value="P-loop containing nucleotide triphosphate hydrolases"/>
    <property type="match status" value="1"/>
</dbReference>
<feature type="compositionally biased region" description="Basic residues" evidence="1">
    <location>
        <begin position="243"/>
        <end position="257"/>
    </location>
</feature>
<dbReference type="SUPFAM" id="SSF52540">
    <property type="entry name" value="P-loop containing nucleoside triphosphate hydrolases"/>
    <property type="match status" value="1"/>
</dbReference>
<sequence>MKCQNKDNDIDFDQKFNRRISHSAGKTSIILNLIKSLPPAYNVVILKNEFGDIAVDSQIASQSNVQVTEFLNGCFCCVLVGQMKLALLEIRDKLHPDRIIVETSGSAFPAPIAWQIRELEKEDGFKLDAIVTVVDSVNFSGYEDTSYTAKMQAKYTDLIIMNKSELVTEREYDLVMDSVCDLNTDTPKVKAGPGGTVDANLIFGLDSKLFELEKKGQDSVVLNDVDHHYKEVDLIQIVINKKQKSTHSHHNHHHASAHHSDSIDPQHSHKQDHTESAVEPQELTLHTQSSLSDALAKLSVDSIYRIKGFIELADCETPMILNYAFGRHQLLAMTNIAHDTNDAVRLTVMGIGLKMQSKVLSHLFGVRGGYDLFELTEALPRQ</sequence>
<comment type="caution">
    <text evidence="3">The sequence shown here is derived from an EMBL/GenBank/DDBJ whole genome shotgun (WGS) entry which is preliminary data.</text>
</comment>
<name>A0A507C5E0_9FUNG</name>
<evidence type="ECO:0000256" key="1">
    <source>
        <dbReference type="SAM" id="MobiDB-lite"/>
    </source>
</evidence>
<dbReference type="AlphaFoldDB" id="A0A507C5E0"/>
<dbReference type="InterPro" id="IPR051316">
    <property type="entry name" value="Zinc-reg_GTPase_activator"/>
</dbReference>
<dbReference type="Pfam" id="PF02492">
    <property type="entry name" value="cobW"/>
    <property type="match status" value="1"/>
</dbReference>
<proteinExistence type="predicted"/>
<evidence type="ECO:0000313" key="3">
    <source>
        <dbReference type="EMBL" id="TPX34339.1"/>
    </source>
</evidence>
<dbReference type="EMBL" id="QEAO01000014">
    <property type="protein sequence ID" value="TPX34339.1"/>
    <property type="molecule type" value="Genomic_DNA"/>
</dbReference>
<dbReference type="PANTHER" id="PTHR13748">
    <property type="entry name" value="COBW-RELATED"/>
    <property type="match status" value="1"/>
</dbReference>
<dbReference type="STRING" id="1806994.A0A507C5E0"/>
<feature type="domain" description="CobW/HypB/UreG nucleotide-binding" evidence="2">
    <location>
        <begin position="24"/>
        <end position="186"/>
    </location>
</feature>
<reference evidence="3 4" key="1">
    <citation type="journal article" date="2019" name="Sci. Rep.">
        <title>Comparative genomics of chytrid fungi reveal insights into the obligate biotrophic and pathogenic lifestyle of Synchytrium endobioticum.</title>
        <authorList>
            <person name="van de Vossenberg B.T.L.H."/>
            <person name="Warris S."/>
            <person name="Nguyen H.D.T."/>
            <person name="van Gent-Pelzer M.P.E."/>
            <person name="Joly D.L."/>
            <person name="van de Geest H.C."/>
            <person name="Bonants P.J.M."/>
            <person name="Smith D.S."/>
            <person name="Levesque C.A."/>
            <person name="van der Lee T.A.J."/>
        </authorList>
    </citation>
    <scope>NUCLEOTIDE SEQUENCE [LARGE SCALE GENOMIC DNA]</scope>
    <source>
        <strain evidence="3 4">JEL517</strain>
    </source>
</reference>
<feature type="region of interest" description="Disordered" evidence="1">
    <location>
        <begin position="243"/>
        <end position="278"/>
    </location>
</feature>
<dbReference type="GeneID" id="42004173"/>
<dbReference type="OrthoDB" id="272672at2759"/>
<keyword evidence="4" id="KW-1185">Reference proteome</keyword>
<feature type="compositionally biased region" description="Basic and acidic residues" evidence="1">
    <location>
        <begin position="258"/>
        <end position="276"/>
    </location>
</feature>
<dbReference type="PANTHER" id="PTHR13748:SF62">
    <property type="entry name" value="COBW DOMAIN-CONTAINING PROTEIN"/>
    <property type="match status" value="1"/>
</dbReference>
<dbReference type="InterPro" id="IPR027417">
    <property type="entry name" value="P-loop_NTPase"/>
</dbReference>
<dbReference type="Proteomes" id="UP000319731">
    <property type="component" value="Unassembled WGS sequence"/>
</dbReference>
<dbReference type="InterPro" id="IPR003495">
    <property type="entry name" value="CobW/HypB/UreG_nucleotide-bd"/>
</dbReference>
<dbReference type="RefSeq" id="XP_031025103.1">
    <property type="nucleotide sequence ID" value="XM_031168876.1"/>
</dbReference>
<evidence type="ECO:0000313" key="4">
    <source>
        <dbReference type="Proteomes" id="UP000319731"/>
    </source>
</evidence>